<name>A0A7R9DH71_TIMCR</name>
<dbReference type="EMBL" id="OC324927">
    <property type="protein sequence ID" value="CAD7414673.1"/>
    <property type="molecule type" value="Genomic_DNA"/>
</dbReference>
<accession>A0A7R9DH71</accession>
<dbReference type="AlphaFoldDB" id="A0A7R9DH71"/>
<gene>
    <name evidence="1" type="ORF">TCEB3V08_LOCUS12181</name>
</gene>
<evidence type="ECO:0000313" key="1">
    <source>
        <dbReference type="EMBL" id="CAD7414673.1"/>
    </source>
</evidence>
<organism evidence="1">
    <name type="scientific">Timema cristinae</name>
    <name type="common">Walking stick</name>
    <dbReference type="NCBI Taxonomy" id="61476"/>
    <lineage>
        <taxon>Eukaryota</taxon>
        <taxon>Metazoa</taxon>
        <taxon>Ecdysozoa</taxon>
        <taxon>Arthropoda</taxon>
        <taxon>Hexapoda</taxon>
        <taxon>Insecta</taxon>
        <taxon>Pterygota</taxon>
        <taxon>Neoptera</taxon>
        <taxon>Polyneoptera</taxon>
        <taxon>Phasmatodea</taxon>
        <taxon>Timematodea</taxon>
        <taxon>Timematoidea</taxon>
        <taxon>Timematidae</taxon>
        <taxon>Timema</taxon>
    </lineage>
</organism>
<proteinExistence type="predicted"/>
<sequence length="110" mass="12277">MVDENPTDRKSHVVYPGGSTINLGLTPDIQQKFTKRGKKRPQDLVIPDEINAFKAEQWIENLRKPAELAGLVPYTVAQERSEWFPGPGPGAAALVAPYLNPTLEECKQHR</sequence>
<reference evidence="1" key="1">
    <citation type="submission" date="2020-11" db="EMBL/GenBank/DDBJ databases">
        <authorList>
            <person name="Tran Van P."/>
        </authorList>
    </citation>
    <scope>NUCLEOTIDE SEQUENCE</scope>
</reference>
<protein>
    <submittedName>
        <fullName evidence="1">Uncharacterized protein</fullName>
    </submittedName>
</protein>